<evidence type="ECO:0000313" key="3">
    <source>
        <dbReference type="EMBL" id="UWP81809.1"/>
    </source>
</evidence>
<evidence type="ECO:0000313" key="4">
    <source>
        <dbReference type="Proteomes" id="UP001059617"/>
    </source>
</evidence>
<evidence type="ECO:0000259" key="2">
    <source>
        <dbReference type="Pfam" id="PF00156"/>
    </source>
</evidence>
<dbReference type="Proteomes" id="UP001059617">
    <property type="component" value="Chromosome"/>
</dbReference>
<dbReference type="InterPro" id="IPR029057">
    <property type="entry name" value="PRTase-like"/>
</dbReference>
<reference evidence="3" key="2">
    <citation type="submission" date="2022-09" db="EMBL/GenBank/DDBJ databases">
        <title>Biosynthetic gene clusters of Dactylosporangioum fulvum.</title>
        <authorList>
            <person name="Caradec T."/>
        </authorList>
    </citation>
    <scope>NUCLEOTIDE SEQUENCE</scope>
    <source>
        <strain evidence="3">NRRL B-16292</strain>
    </source>
</reference>
<feature type="domain" description="Phosphoribosyltransferase" evidence="2">
    <location>
        <begin position="143"/>
        <end position="180"/>
    </location>
</feature>
<proteinExistence type="inferred from homology"/>
<dbReference type="CDD" id="cd06223">
    <property type="entry name" value="PRTases_typeI"/>
    <property type="match status" value="1"/>
</dbReference>
<dbReference type="Pfam" id="PF00156">
    <property type="entry name" value="Pribosyltran"/>
    <property type="match status" value="1"/>
</dbReference>
<protein>
    <submittedName>
        <fullName evidence="3">Phosphoribosyltransferase family protein</fullName>
    </submittedName>
</protein>
<dbReference type="Gene3D" id="3.40.50.2020">
    <property type="match status" value="1"/>
</dbReference>
<keyword evidence="3" id="KW-0328">Glycosyltransferase</keyword>
<dbReference type="EMBL" id="CP073720">
    <property type="protein sequence ID" value="UWP81809.1"/>
    <property type="molecule type" value="Genomic_DNA"/>
</dbReference>
<sequence>MRRAILQYKEERRHELTGVLGEALAAVVMRSLSSGSSPARGLRGPVILVPVPATAAAARRRHGDHILRLAKAAAKVLPGAVVAVPLRALPKAGDSAELTAAERAEAARRAFVVRAGEAARLRAAVRQFAKRTVAVRSVNSQPTVVLVDDIVTTGVTLVAAVANLREAGIRVERAAVLAATQRRR</sequence>
<dbReference type="SUPFAM" id="SSF53271">
    <property type="entry name" value="PRTase-like"/>
    <property type="match status" value="1"/>
</dbReference>
<dbReference type="GO" id="GO:0016757">
    <property type="term" value="F:glycosyltransferase activity"/>
    <property type="evidence" value="ECO:0007669"/>
    <property type="project" value="UniProtKB-KW"/>
</dbReference>
<comment type="similarity">
    <text evidence="1">Belongs to the ComF/GntX family.</text>
</comment>
<accession>A0ABY5VYD0</accession>
<keyword evidence="4" id="KW-1185">Reference proteome</keyword>
<organism evidence="3 4">
    <name type="scientific">Dactylosporangium fulvum</name>
    <dbReference type="NCBI Taxonomy" id="53359"/>
    <lineage>
        <taxon>Bacteria</taxon>
        <taxon>Bacillati</taxon>
        <taxon>Actinomycetota</taxon>
        <taxon>Actinomycetes</taxon>
        <taxon>Micromonosporales</taxon>
        <taxon>Micromonosporaceae</taxon>
        <taxon>Dactylosporangium</taxon>
    </lineage>
</organism>
<dbReference type="PANTHER" id="PTHR47505:SF1">
    <property type="entry name" value="DNA UTILIZATION PROTEIN YHGH"/>
    <property type="match status" value="1"/>
</dbReference>
<evidence type="ECO:0000256" key="1">
    <source>
        <dbReference type="ARBA" id="ARBA00008007"/>
    </source>
</evidence>
<keyword evidence="3" id="KW-0808">Transferase</keyword>
<dbReference type="PANTHER" id="PTHR47505">
    <property type="entry name" value="DNA UTILIZATION PROTEIN YHGH"/>
    <property type="match status" value="1"/>
</dbReference>
<dbReference type="InterPro" id="IPR000836">
    <property type="entry name" value="PRTase_dom"/>
</dbReference>
<gene>
    <name evidence="3" type="ORF">Dfulv_43080</name>
</gene>
<dbReference type="InterPro" id="IPR051910">
    <property type="entry name" value="ComF/GntX_DNA_util-trans"/>
</dbReference>
<name>A0ABY5VYD0_9ACTN</name>
<dbReference type="RefSeq" id="WP_259859579.1">
    <property type="nucleotide sequence ID" value="NZ_BAAAST010000039.1"/>
</dbReference>
<reference evidence="3" key="1">
    <citation type="submission" date="2021-04" db="EMBL/GenBank/DDBJ databases">
        <authorList>
            <person name="Hartkoorn R.C."/>
            <person name="Beaudoing E."/>
            <person name="Hot D."/>
        </authorList>
    </citation>
    <scope>NUCLEOTIDE SEQUENCE</scope>
    <source>
        <strain evidence="3">NRRL B-16292</strain>
    </source>
</reference>